<dbReference type="InterPro" id="IPR011990">
    <property type="entry name" value="TPR-like_helical_dom_sf"/>
</dbReference>
<reference evidence="2 3" key="1">
    <citation type="submission" date="2021-05" db="EMBL/GenBank/DDBJ databases">
        <title>Genome Assembly of Synthetic Allotetraploid Brassica napus Reveals Homoeologous Exchanges between Subgenomes.</title>
        <authorList>
            <person name="Davis J.T."/>
        </authorList>
    </citation>
    <scope>NUCLEOTIDE SEQUENCE [LARGE SCALE GENOMIC DNA]</scope>
    <source>
        <strain evidence="3">cv. Da-Ae</strain>
        <tissue evidence="2">Seedling</tissue>
    </source>
</reference>
<organism evidence="2 3">
    <name type="scientific">Brassica napus</name>
    <name type="common">Rape</name>
    <dbReference type="NCBI Taxonomy" id="3708"/>
    <lineage>
        <taxon>Eukaryota</taxon>
        <taxon>Viridiplantae</taxon>
        <taxon>Streptophyta</taxon>
        <taxon>Embryophyta</taxon>
        <taxon>Tracheophyta</taxon>
        <taxon>Spermatophyta</taxon>
        <taxon>Magnoliopsida</taxon>
        <taxon>eudicotyledons</taxon>
        <taxon>Gunneridae</taxon>
        <taxon>Pentapetalae</taxon>
        <taxon>rosids</taxon>
        <taxon>malvids</taxon>
        <taxon>Brassicales</taxon>
        <taxon>Brassicaceae</taxon>
        <taxon>Brassiceae</taxon>
        <taxon>Brassica</taxon>
    </lineage>
</organism>
<evidence type="ECO:0000313" key="3">
    <source>
        <dbReference type="Proteomes" id="UP000824890"/>
    </source>
</evidence>
<keyword evidence="3" id="KW-1185">Reference proteome</keyword>
<gene>
    <name evidence="2" type="ORF">HID58_014877</name>
</gene>
<evidence type="ECO:0000256" key="1">
    <source>
        <dbReference type="SAM" id="MobiDB-lite"/>
    </source>
</evidence>
<evidence type="ECO:0000313" key="2">
    <source>
        <dbReference type="EMBL" id="KAH0929150.1"/>
    </source>
</evidence>
<accession>A0ABQ8DIE4</accession>
<protein>
    <submittedName>
        <fullName evidence="2">Uncharacterized protein</fullName>
    </submittedName>
</protein>
<feature type="region of interest" description="Disordered" evidence="1">
    <location>
        <begin position="237"/>
        <end position="257"/>
    </location>
</feature>
<dbReference type="EMBL" id="JAGKQM010000004">
    <property type="protein sequence ID" value="KAH0929150.1"/>
    <property type="molecule type" value="Genomic_DNA"/>
</dbReference>
<dbReference type="Gene3D" id="1.25.40.10">
    <property type="entry name" value="Tetratricopeptide repeat domain"/>
    <property type="match status" value="1"/>
</dbReference>
<dbReference type="Proteomes" id="UP000824890">
    <property type="component" value="Unassembled WGS sequence"/>
</dbReference>
<sequence length="800" mass="89430">MTRNLSFPTHENPTIRDLAPTVGSSVPEVQLFSPIMVSLCPHRICLYEALSCRFPSGDSSRSTGMDIGFFWSDGETQRRRWRQGSEPRMSPPPGSSFPCDGVTVEEWCNGRLKEDSVLKDDAQKKVGMHEALSCRFPSGDSPRLTGMDTSFFWSDALPTTACDFGETSPPPGSSFPCDDEMVKEWCNGRRKEDSVFKDDARQKVDMHEALSCRFPSGDSSRSTGMDTGFFWSDGETQRRRWRQGSEPRMSPPPGSSFPCDGVTVEEWCNGRLKEDSVLKDDAQQKVDMHEALSCRFPSGDSPRLTGMDTSFFWSDGETQRRWWRRGSAFRTKGLVGSDFPLSRYTAEPSLQRHVTSVRRLHHLDLPSPATMRWLRRGVTGDGKKIRCSKTTHGKRFDVGVVNRRRACCGDSAAKTYMPAPAQSIMCNNIENIADPSLPMMPPPMNFLDEQRHLCEIHFSELRAGGCRQRVATRLPRFWKAQNVKKGGKLMGVDLLLLDRKVTVQFDSGYNQCPSAQNFQDGWLYDPNVFDAKMINQSLRLSDSLALPLLSVYSGDAFSKVFSITALVFIIGRFHHSSLVLRCASAASSSSNATTAEAPKPSGCKIRAASSSNSMSDREAILSIRLKKMIHLQVEELRGQGVEHYAYKWEKATVQIGSKRSIGMQSLHLEDAVGEQKDDDDSYEVTLDEDFLTALEYVMPPTASGMAGDAVDKLCEYKRRHCVSCSEGSAVIIAPNVSSIMFQSSGIKPNIRTFNILLDSYGKRGNYKKMSAVMKFVDLVTYNVVIDAFERGYLKQMEIPI</sequence>
<name>A0ABQ8DIE4_BRANA</name>
<comment type="caution">
    <text evidence="2">The sequence shown here is derived from an EMBL/GenBank/DDBJ whole genome shotgun (WGS) entry which is preliminary data.</text>
</comment>
<proteinExistence type="predicted"/>